<comment type="caution">
    <text evidence="1">The sequence shown here is derived from an EMBL/GenBank/DDBJ whole genome shotgun (WGS) entry which is preliminary data.</text>
</comment>
<dbReference type="EMBL" id="JACSNR010000004">
    <property type="protein sequence ID" value="MBM6923108.1"/>
    <property type="molecule type" value="Genomic_DNA"/>
</dbReference>
<evidence type="ECO:0000313" key="2">
    <source>
        <dbReference type="Proteomes" id="UP000724149"/>
    </source>
</evidence>
<keyword evidence="2" id="KW-1185">Reference proteome</keyword>
<dbReference type="SUPFAM" id="SSF53187">
    <property type="entry name" value="Zn-dependent exopeptidases"/>
    <property type="match status" value="1"/>
</dbReference>
<dbReference type="PANTHER" id="PTHR30575">
    <property type="entry name" value="PEPTIDASE M20"/>
    <property type="match status" value="1"/>
</dbReference>
<dbReference type="Pfam" id="PF01546">
    <property type="entry name" value="Peptidase_M20"/>
    <property type="match status" value="1"/>
</dbReference>
<name>A0ABS2GLZ1_9FIRM</name>
<reference evidence="1 2" key="1">
    <citation type="journal article" date="2021" name="Sci. Rep.">
        <title>The distribution of antibiotic resistance genes in chicken gut microbiota commensals.</title>
        <authorList>
            <person name="Juricova H."/>
            <person name="Matiasovicova J."/>
            <person name="Kubasova T."/>
            <person name="Cejkova D."/>
            <person name="Rychlik I."/>
        </authorList>
    </citation>
    <scope>NUCLEOTIDE SEQUENCE [LARGE SCALE GENOMIC DNA]</scope>
    <source>
        <strain evidence="1 2">An564</strain>
    </source>
</reference>
<dbReference type="NCBIfam" id="TIGR01891">
    <property type="entry name" value="amidohydrolases"/>
    <property type="match status" value="1"/>
</dbReference>
<protein>
    <submittedName>
        <fullName evidence="1">Amidohydrolase</fullName>
    </submittedName>
</protein>
<proteinExistence type="predicted"/>
<dbReference type="InterPro" id="IPR017145">
    <property type="entry name" value="Aminobenzoyl-glu_utiliz_pB"/>
</dbReference>
<dbReference type="SUPFAM" id="SSF55031">
    <property type="entry name" value="Bacterial exopeptidase dimerisation domain"/>
    <property type="match status" value="1"/>
</dbReference>
<dbReference type="InterPro" id="IPR052030">
    <property type="entry name" value="Peptidase_M20/M20A_hydrolases"/>
</dbReference>
<evidence type="ECO:0000313" key="1">
    <source>
        <dbReference type="EMBL" id="MBM6923108.1"/>
    </source>
</evidence>
<dbReference type="Gene3D" id="3.40.630.10">
    <property type="entry name" value="Zn peptidases"/>
    <property type="match status" value="2"/>
</dbReference>
<dbReference type="Gene3D" id="3.30.70.360">
    <property type="match status" value="1"/>
</dbReference>
<dbReference type="PIRSF" id="PIRSF037227">
    <property type="entry name" value="Aminobenzoyl-glu_utiliz_pB"/>
    <property type="match status" value="1"/>
</dbReference>
<dbReference type="Proteomes" id="UP000724149">
    <property type="component" value="Unassembled WGS sequence"/>
</dbReference>
<accession>A0ABS2GLZ1</accession>
<sequence>MADVQKIKALVDEKADKFVNVANQVWSTPELGFKEEKSAAALIAALESEGFKVTTGLAGIPTAFVGVWGEGHPAIALLGEFDALPSLSQEAGNDVHTPICEGGNGHGCGHNLLGAGSLAAAVAVKDYMEQNGIKGSVHYFGCPGEEFGCGKMFMARAGAFDGIDAAFTWHPSNLNSVWGVSSLANNSIYYKFKGRTSHAAASPHLGRSALDACELMSVGCNYLREHIIPEARLHYAYRDVGGSAPNVVQDHACVNYFIRAPKITQVLELIERVNDVARGAALMTGTELEIQTAAGLCDYQPNDVLSQLLCDCLMETGAPEFDQADYDLARKFWDDYSDAEIESSLANIKGVAPDEVYEEVRKSPLTEYIAPYKHIDYAMPGSTDVGDVSYCTPTAQLGTCCWANGTPGHTWQVAAQDGCSIGHKGMIAASKALALAVIRTMEDPELLKKAHEEYVKTTGGKYICPVPPETVPLFD</sequence>
<dbReference type="InterPro" id="IPR036264">
    <property type="entry name" value="Bact_exopeptidase_dim_dom"/>
</dbReference>
<dbReference type="InterPro" id="IPR017439">
    <property type="entry name" value="Amidohydrolase"/>
</dbReference>
<organism evidence="1 2">
    <name type="scientific">Hydrogenoanaerobacterium saccharovorans</name>
    <dbReference type="NCBI Taxonomy" id="474960"/>
    <lineage>
        <taxon>Bacteria</taxon>
        <taxon>Bacillati</taxon>
        <taxon>Bacillota</taxon>
        <taxon>Clostridia</taxon>
        <taxon>Eubacteriales</taxon>
        <taxon>Oscillospiraceae</taxon>
        <taxon>Hydrogenoanaerobacterium</taxon>
    </lineage>
</organism>
<dbReference type="InterPro" id="IPR002933">
    <property type="entry name" value="Peptidase_M20"/>
</dbReference>
<gene>
    <name evidence="1" type="ORF">H9X81_05295</name>
</gene>
<dbReference type="RefSeq" id="WP_191392925.1">
    <property type="nucleotide sequence ID" value="NZ_JACSNR010000004.1"/>
</dbReference>
<dbReference type="PANTHER" id="PTHR30575:SF0">
    <property type="entry name" value="XAA-ARG DIPEPTIDASE"/>
    <property type="match status" value="1"/>
</dbReference>